<reference evidence="1" key="1">
    <citation type="journal article" date="2021" name="Proc. Natl. Acad. Sci. U.S.A.">
        <title>A Catalog of Tens of Thousands of Viruses from Human Metagenomes Reveals Hidden Associations with Chronic Diseases.</title>
        <authorList>
            <person name="Tisza M.J."/>
            <person name="Buck C.B."/>
        </authorList>
    </citation>
    <scope>NUCLEOTIDE SEQUENCE</scope>
    <source>
        <strain evidence="1">Ctu3532</strain>
    </source>
</reference>
<organism evidence="1">
    <name type="scientific">Caudovirales sp. ctu3532</name>
    <dbReference type="NCBI Taxonomy" id="2827639"/>
    <lineage>
        <taxon>Viruses</taxon>
        <taxon>Duplodnaviria</taxon>
        <taxon>Heunggongvirae</taxon>
        <taxon>Uroviricota</taxon>
        <taxon>Caudoviricetes</taxon>
    </lineage>
</organism>
<sequence length="45" mass="5245">MSTPNTSELLVQQAQEAERLRLLLLASECTTLDEFRQRLRDLLNK</sequence>
<protein>
    <submittedName>
        <fullName evidence="1">Uncharacterized protein</fullName>
    </submittedName>
</protein>
<evidence type="ECO:0000313" key="1">
    <source>
        <dbReference type="EMBL" id="DAF62928.1"/>
    </source>
</evidence>
<name>A0A8S5TIG8_9CAUD</name>
<dbReference type="EMBL" id="BK032830">
    <property type="protein sequence ID" value="DAF62928.1"/>
    <property type="molecule type" value="Genomic_DNA"/>
</dbReference>
<proteinExistence type="predicted"/>
<accession>A0A8S5TIG8</accession>